<feature type="transmembrane region" description="Helical" evidence="1">
    <location>
        <begin position="44"/>
        <end position="69"/>
    </location>
</feature>
<reference evidence="3" key="1">
    <citation type="submission" date="2011-07" db="EMBL/GenBank/DDBJ databases">
        <authorList>
            <consortium name="Caenorhabditis brenneri Sequencing and Analysis Consortium"/>
            <person name="Wilson R.K."/>
        </authorList>
    </citation>
    <scope>NUCLEOTIDE SEQUENCE [LARGE SCALE GENOMIC DNA]</scope>
    <source>
        <strain evidence="3">PB2801</strain>
    </source>
</reference>
<dbReference type="PANTHER" id="PTHR11814">
    <property type="entry name" value="SULFATE TRANSPORTER"/>
    <property type="match status" value="1"/>
</dbReference>
<dbReference type="Gene3D" id="3.30.750.24">
    <property type="entry name" value="STAS domain"/>
    <property type="match status" value="1"/>
</dbReference>
<dbReference type="OMA" id="VWVITFL"/>
<dbReference type="GO" id="GO:0016020">
    <property type="term" value="C:membrane"/>
    <property type="evidence" value="ECO:0007669"/>
    <property type="project" value="InterPro"/>
</dbReference>
<keyword evidence="1" id="KW-1133">Transmembrane helix</keyword>
<dbReference type="InParanoid" id="G0NVV2"/>
<keyword evidence="3" id="KW-1185">Reference proteome</keyword>
<keyword evidence="1" id="KW-0472">Membrane</keyword>
<dbReference type="EMBL" id="GL379959">
    <property type="protein sequence ID" value="EGT38520.1"/>
    <property type="molecule type" value="Genomic_DNA"/>
</dbReference>
<proteinExistence type="predicted"/>
<dbReference type="OrthoDB" id="288203at2759"/>
<name>G0NVV2_CAEBE</name>
<gene>
    <name evidence="2" type="ORF">CAEBREN_01756</name>
</gene>
<dbReference type="Proteomes" id="UP000008068">
    <property type="component" value="Unassembled WGS sequence"/>
</dbReference>
<organism evidence="3">
    <name type="scientific">Caenorhabditis brenneri</name>
    <name type="common">Nematode worm</name>
    <dbReference type="NCBI Taxonomy" id="135651"/>
    <lineage>
        <taxon>Eukaryota</taxon>
        <taxon>Metazoa</taxon>
        <taxon>Ecdysozoa</taxon>
        <taxon>Nematoda</taxon>
        <taxon>Chromadorea</taxon>
        <taxon>Rhabditida</taxon>
        <taxon>Rhabditina</taxon>
        <taxon>Rhabditomorpha</taxon>
        <taxon>Rhabditoidea</taxon>
        <taxon>Rhabditidae</taxon>
        <taxon>Peloderinae</taxon>
        <taxon>Caenorhabditis</taxon>
    </lineage>
</organism>
<dbReference type="HOGENOM" id="CLU_1760404_0_0_1"/>
<dbReference type="InterPro" id="IPR001902">
    <property type="entry name" value="SLC26A/SulP_fam"/>
</dbReference>
<dbReference type="AlphaFoldDB" id="G0NVV2"/>
<keyword evidence="1" id="KW-0812">Transmembrane</keyword>
<accession>G0NVV2</accession>
<sequence length="148" mass="16571">MGAAGTIEHLPKPVLASIVVVAMKDLYIQIFTCSALRNKNFVDYLIFATTFTSVIVLNVNFGLIIGVVFELLTVVLRSQWADSTLLGRIRGTNHFRRLGLYETAFDIPGIKVFRFDSPLYFANSELFVGRIHEACGLNPLIGLMNKRF</sequence>
<evidence type="ECO:0000256" key="1">
    <source>
        <dbReference type="SAM" id="Phobius"/>
    </source>
</evidence>
<evidence type="ECO:0000313" key="2">
    <source>
        <dbReference type="EMBL" id="EGT38520.1"/>
    </source>
</evidence>
<protein>
    <submittedName>
        <fullName evidence="2">Uncharacterized protein</fullName>
    </submittedName>
</protein>
<dbReference type="STRING" id="135651.G0NVV2"/>
<dbReference type="GO" id="GO:0055085">
    <property type="term" value="P:transmembrane transport"/>
    <property type="evidence" value="ECO:0007669"/>
    <property type="project" value="InterPro"/>
</dbReference>
<dbReference type="eggNOG" id="KOG0236">
    <property type="taxonomic scope" value="Eukaryota"/>
</dbReference>
<evidence type="ECO:0000313" key="3">
    <source>
        <dbReference type="Proteomes" id="UP000008068"/>
    </source>
</evidence>
<dbReference type="InterPro" id="IPR036513">
    <property type="entry name" value="STAS_dom_sf"/>
</dbReference>